<evidence type="ECO:0000256" key="4">
    <source>
        <dbReference type="ARBA" id="ARBA00022692"/>
    </source>
</evidence>
<keyword evidence="7 10" id="KW-0472">Membrane</keyword>
<dbReference type="GO" id="GO:0022857">
    <property type="term" value="F:transmembrane transporter activity"/>
    <property type="evidence" value="ECO:0007669"/>
    <property type="project" value="InterPro"/>
</dbReference>
<sequence>MSTPLHSPGSATSAIRRAAHSPENLSAPPDRQHGSSARRGHHCSEASMPSLQSLLTALVSGLGMGSAYALVALGFTLVFSATGYFHLGVAAFVTLGSVGAYVGVVGLGMGWGLTILLVLVVGAVGGALTELITVRPVRNRTKNDRTAVMLTTMGFLIAVDSIAALWFGSEKLRVPSYWDGEPFQLGSVPVRRVFAVMIVVIVVVAVALDIVLRRTSMGRILRAAHDDPQGIELMGVNFQRTILISFALAGAFGVLAGLLMSPVTFSSAFVGFDLLLYGFAAMAIGGFGSFKGAIIGASAIGIVVAMTPLFVTPAAINPLVLLLVVVVLMIRPTGILGLAEVRKI</sequence>
<feature type="transmembrane region" description="Helical" evidence="10">
    <location>
        <begin position="84"/>
        <end position="104"/>
    </location>
</feature>
<feature type="transmembrane region" description="Helical" evidence="10">
    <location>
        <begin position="146"/>
        <end position="168"/>
    </location>
</feature>
<dbReference type="GO" id="GO:0005886">
    <property type="term" value="C:plasma membrane"/>
    <property type="evidence" value="ECO:0007669"/>
    <property type="project" value="UniProtKB-SubCell"/>
</dbReference>
<keyword evidence="6 10" id="KW-1133">Transmembrane helix</keyword>
<reference evidence="11 12" key="1">
    <citation type="submission" date="2019-11" db="EMBL/GenBank/DDBJ databases">
        <authorList>
            <person name="Jiang L.-Q."/>
        </authorList>
    </citation>
    <scope>NUCLEOTIDE SEQUENCE [LARGE SCALE GENOMIC DNA]</scope>
    <source>
        <strain evidence="11 12">YIM 132087</strain>
    </source>
</reference>
<evidence type="ECO:0000256" key="10">
    <source>
        <dbReference type="SAM" id="Phobius"/>
    </source>
</evidence>
<accession>A0A7K1FKY4</accession>
<evidence type="ECO:0000256" key="8">
    <source>
        <dbReference type="ARBA" id="ARBA00037998"/>
    </source>
</evidence>
<feature type="transmembrane region" description="Helical" evidence="10">
    <location>
        <begin position="110"/>
        <end position="134"/>
    </location>
</feature>
<comment type="subcellular location">
    <subcellularLocation>
        <location evidence="1">Cell membrane</location>
        <topology evidence="1">Multi-pass membrane protein</topology>
    </subcellularLocation>
</comment>
<proteinExistence type="inferred from homology"/>
<keyword evidence="12" id="KW-1185">Reference proteome</keyword>
<feature type="transmembrane region" description="Helical" evidence="10">
    <location>
        <begin position="265"/>
        <end position="287"/>
    </location>
</feature>
<keyword evidence="3" id="KW-1003">Cell membrane</keyword>
<keyword evidence="4 10" id="KW-0812">Transmembrane</keyword>
<comment type="caution">
    <text evidence="11">The sequence shown here is derived from an EMBL/GenBank/DDBJ whole genome shotgun (WGS) entry which is preliminary data.</text>
</comment>
<evidence type="ECO:0000256" key="5">
    <source>
        <dbReference type="ARBA" id="ARBA00022970"/>
    </source>
</evidence>
<comment type="similarity">
    <text evidence="8">Belongs to the binding-protein-dependent transport system permease family. LivHM subfamily.</text>
</comment>
<evidence type="ECO:0000313" key="11">
    <source>
        <dbReference type="EMBL" id="MTD14049.1"/>
    </source>
</evidence>
<evidence type="ECO:0000256" key="9">
    <source>
        <dbReference type="SAM" id="MobiDB-lite"/>
    </source>
</evidence>
<keyword evidence="5" id="KW-0029">Amino-acid transport</keyword>
<feature type="transmembrane region" description="Helical" evidence="10">
    <location>
        <begin position="193"/>
        <end position="212"/>
    </location>
</feature>
<dbReference type="InterPro" id="IPR001851">
    <property type="entry name" value="ABC_transp_permease"/>
</dbReference>
<feature type="transmembrane region" description="Helical" evidence="10">
    <location>
        <begin position="319"/>
        <end position="339"/>
    </location>
</feature>
<evidence type="ECO:0000313" key="12">
    <source>
        <dbReference type="Proteomes" id="UP000460221"/>
    </source>
</evidence>
<name>A0A7K1FKY4_9ACTN</name>
<dbReference type="PANTHER" id="PTHR11795">
    <property type="entry name" value="BRANCHED-CHAIN AMINO ACID TRANSPORT SYSTEM PERMEASE PROTEIN LIVH"/>
    <property type="match status" value="1"/>
</dbReference>
<feature type="compositionally biased region" description="Polar residues" evidence="9">
    <location>
        <begin position="1"/>
        <end position="13"/>
    </location>
</feature>
<feature type="transmembrane region" description="Helical" evidence="10">
    <location>
        <begin position="54"/>
        <end position="77"/>
    </location>
</feature>
<dbReference type="CDD" id="cd06582">
    <property type="entry name" value="TM_PBP1_LivH_like"/>
    <property type="match status" value="1"/>
</dbReference>
<dbReference type="Proteomes" id="UP000460221">
    <property type="component" value="Unassembled WGS sequence"/>
</dbReference>
<organism evidence="11 12">
    <name type="scientific">Nakamurella alba</name>
    <dbReference type="NCBI Taxonomy" id="2665158"/>
    <lineage>
        <taxon>Bacteria</taxon>
        <taxon>Bacillati</taxon>
        <taxon>Actinomycetota</taxon>
        <taxon>Actinomycetes</taxon>
        <taxon>Nakamurellales</taxon>
        <taxon>Nakamurellaceae</taxon>
        <taxon>Nakamurella</taxon>
    </lineage>
</organism>
<dbReference type="PANTHER" id="PTHR11795:SF450">
    <property type="entry name" value="ABC TRANSPORTER PERMEASE PROTEIN"/>
    <property type="match status" value="1"/>
</dbReference>
<dbReference type="AlphaFoldDB" id="A0A7K1FKY4"/>
<dbReference type="GO" id="GO:0006865">
    <property type="term" value="P:amino acid transport"/>
    <property type="evidence" value="ECO:0007669"/>
    <property type="project" value="UniProtKB-KW"/>
</dbReference>
<evidence type="ECO:0000256" key="3">
    <source>
        <dbReference type="ARBA" id="ARBA00022475"/>
    </source>
</evidence>
<feature type="transmembrane region" description="Helical" evidence="10">
    <location>
        <begin position="294"/>
        <end position="313"/>
    </location>
</feature>
<feature type="transmembrane region" description="Helical" evidence="10">
    <location>
        <begin position="241"/>
        <end position="259"/>
    </location>
</feature>
<protein>
    <recommendedName>
        <fullName evidence="13">Branched-chain amino acid ABC transporter permease</fullName>
    </recommendedName>
</protein>
<dbReference type="EMBL" id="WLYK01000002">
    <property type="protein sequence ID" value="MTD14049.1"/>
    <property type="molecule type" value="Genomic_DNA"/>
</dbReference>
<dbReference type="Pfam" id="PF02653">
    <property type="entry name" value="BPD_transp_2"/>
    <property type="match status" value="1"/>
</dbReference>
<evidence type="ECO:0008006" key="13">
    <source>
        <dbReference type="Google" id="ProtNLM"/>
    </source>
</evidence>
<keyword evidence="2" id="KW-0813">Transport</keyword>
<evidence type="ECO:0000256" key="6">
    <source>
        <dbReference type="ARBA" id="ARBA00022989"/>
    </source>
</evidence>
<feature type="region of interest" description="Disordered" evidence="9">
    <location>
        <begin position="1"/>
        <end position="43"/>
    </location>
</feature>
<evidence type="ECO:0000256" key="1">
    <source>
        <dbReference type="ARBA" id="ARBA00004651"/>
    </source>
</evidence>
<gene>
    <name evidence="11" type="ORF">GIS00_08840</name>
</gene>
<dbReference type="InterPro" id="IPR052157">
    <property type="entry name" value="BCAA_transport_permease"/>
</dbReference>
<evidence type="ECO:0000256" key="7">
    <source>
        <dbReference type="ARBA" id="ARBA00023136"/>
    </source>
</evidence>
<evidence type="ECO:0000256" key="2">
    <source>
        <dbReference type="ARBA" id="ARBA00022448"/>
    </source>
</evidence>